<evidence type="ECO:0000259" key="3">
    <source>
        <dbReference type="Pfam" id="PF00294"/>
    </source>
</evidence>
<proteinExistence type="predicted"/>
<comment type="caution">
    <text evidence="4">The sequence shown here is derived from an EMBL/GenBank/DDBJ whole genome shotgun (WGS) entry which is preliminary data.</text>
</comment>
<dbReference type="InterPro" id="IPR052562">
    <property type="entry name" value="Ketohexokinase-related"/>
</dbReference>
<evidence type="ECO:0000256" key="2">
    <source>
        <dbReference type="ARBA" id="ARBA00022777"/>
    </source>
</evidence>
<reference evidence="4" key="1">
    <citation type="journal article" date="2023" name="Mol. Phylogenet. Evol.">
        <title>Genome-scale phylogeny and comparative genomics of the fungal order Sordariales.</title>
        <authorList>
            <person name="Hensen N."/>
            <person name="Bonometti L."/>
            <person name="Westerberg I."/>
            <person name="Brannstrom I.O."/>
            <person name="Guillou S."/>
            <person name="Cros-Aarteil S."/>
            <person name="Calhoun S."/>
            <person name="Haridas S."/>
            <person name="Kuo A."/>
            <person name="Mondo S."/>
            <person name="Pangilinan J."/>
            <person name="Riley R."/>
            <person name="LaButti K."/>
            <person name="Andreopoulos B."/>
            <person name="Lipzen A."/>
            <person name="Chen C."/>
            <person name="Yan M."/>
            <person name="Daum C."/>
            <person name="Ng V."/>
            <person name="Clum A."/>
            <person name="Steindorff A."/>
            <person name="Ohm R.A."/>
            <person name="Martin F."/>
            <person name="Silar P."/>
            <person name="Natvig D.O."/>
            <person name="Lalanne C."/>
            <person name="Gautier V."/>
            <person name="Ament-Velasquez S.L."/>
            <person name="Kruys A."/>
            <person name="Hutchinson M.I."/>
            <person name="Powell A.J."/>
            <person name="Barry K."/>
            <person name="Miller A.N."/>
            <person name="Grigoriev I.V."/>
            <person name="Debuchy R."/>
            <person name="Gladieux P."/>
            <person name="Hiltunen Thoren M."/>
            <person name="Johannesson H."/>
        </authorList>
    </citation>
    <scope>NUCLEOTIDE SEQUENCE</scope>
    <source>
        <strain evidence="4">CBS 123565</strain>
    </source>
</reference>
<dbReference type="InterPro" id="IPR029056">
    <property type="entry name" value="Ribokinase-like"/>
</dbReference>
<evidence type="ECO:0000313" key="5">
    <source>
        <dbReference type="Proteomes" id="UP001304895"/>
    </source>
</evidence>
<dbReference type="Gene3D" id="3.40.1190.20">
    <property type="match status" value="1"/>
</dbReference>
<dbReference type="GO" id="GO:0016301">
    <property type="term" value="F:kinase activity"/>
    <property type="evidence" value="ECO:0007669"/>
    <property type="project" value="UniProtKB-KW"/>
</dbReference>
<keyword evidence="5" id="KW-1185">Reference proteome</keyword>
<dbReference type="PROSITE" id="PS00584">
    <property type="entry name" value="PFKB_KINASES_2"/>
    <property type="match status" value="1"/>
</dbReference>
<keyword evidence="2" id="KW-0418">Kinase</keyword>
<accession>A0AAN6URI6</accession>
<organism evidence="4 5">
    <name type="scientific">Trichocladium antarcticum</name>
    <dbReference type="NCBI Taxonomy" id="1450529"/>
    <lineage>
        <taxon>Eukaryota</taxon>
        <taxon>Fungi</taxon>
        <taxon>Dikarya</taxon>
        <taxon>Ascomycota</taxon>
        <taxon>Pezizomycotina</taxon>
        <taxon>Sordariomycetes</taxon>
        <taxon>Sordariomycetidae</taxon>
        <taxon>Sordariales</taxon>
        <taxon>Chaetomiaceae</taxon>
        <taxon>Trichocladium</taxon>
    </lineage>
</organism>
<dbReference type="InterPro" id="IPR011611">
    <property type="entry name" value="PfkB_dom"/>
</dbReference>
<dbReference type="PANTHER" id="PTHR42774:SF3">
    <property type="entry name" value="KETOHEXOKINASE"/>
    <property type="match status" value="1"/>
</dbReference>
<name>A0AAN6URI6_9PEZI</name>
<protein>
    <submittedName>
        <fullName evidence="4">Ribokinase-like protein</fullName>
    </submittedName>
</protein>
<dbReference type="AlphaFoldDB" id="A0AAN6URI6"/>
<dbReference type="PANTHER" id="PTHR42774">
    <property type="entry name" value="PHOSPHOTRANSFERASE SYSTEM TRANSPORT PROTEIN"/>
    <property type="match status" value="1"/>
</dbReference>
<dbReference type="SUPFAM" id="SSF53613">
    <property type="entry name" value="Ribokinase-like"/>
    <property type="match status" value="1"/>
</dbReference>
<evidence type="ECO:0000313" key="4">
    <source>
        <dbReference type="EMBL" id="KAK4137883.1"/>
    </source>
</evidence>
<gene>
    <name evidence="4" type="ORF">BT67DRAFT_370962</name>
</gene>
<reference evidence="4" key="2">
    <citation type="submission" date="2023-05" db="EMBL/GenBank/DDBJ databases">
        <authorList>
            <consortium name="Lawrence Berkeley National Laboratory"/>
            <person name="Steindorff A."/>
            <person name="Hensen N."/>
            <person name="Bonometti L."/>
            <person name="Westerberg I."/>
            <person name="Brannstrom I.O."/>
            <person name="Guillou S."/>
            <person name="Cros-Aarteil S."/>
            <person name="Calhoun S."/>
            <person name="Haridas S."/>
            <person name="Kuo A."/>
            <person name="Mondo S."/>
            <person name="Pangilinan J."/>
            <person name="Riley R."/>
            <person name="Labutti K."/>
            <person name="Andreopoulos B."/>
            <person name="Lipzen A."/>
            <person name="Chen C."/>
            <person name="Yanf M."/>
            <person name="Daum C."/>
            <person name="Ng V."/>
            <person name="Clum A."/>
            <person name="Ohm R."/>
            <person name="Martin F."/>
            <person name="Silar P."/>
            <person name="Natvig D."/>
            <person name="Lalanne C."/>
            <person name="Gautier V."/>
            <person name="Ament-Velasquez S.L."/>
            <person name="Kruys A."/>
            <person name="Hutchinson M.I."/>
            <person name="Powell A.J."/>
            <person name="Barry K."/>
            <person name="Miller A.N."/>
            <person name="Grigoriev I.V."/>
            <person name="Debuchy R."/>
            <person name="Gladieux P."/>
            <person name="Thoren M.H."/>
            <person name="Johannesson H."/>
        </authorList>
    </citation>
    <scope>NUCLEOTIDE SEQUENCE</scope>
    <source>
        <strain evidence="4">CBS 123565</strain>
    </source>
</reference>
<dbReference type="EMBL" id="MU853402">
    <property type="protein sequence ID" value="KAK4137883.1"/>
    <property type="molecule type" value="Genomic_DNA"/>
</dbReference>
<feature type="domain" description="Carbohydrate kinase PfkB" evidence="3">
    <location>
        <begin position="252"/>
        <end position="300"/>
    </location>
</feature>
<dbReference type="InterPro" id="IPR002173">
    <property type="entry name" value="Carboh/pur_kinase_PfkB_CS"/>
</dbReference>
<evidence type="ECO:0000256" key="1">
    <source>
        <dbReference type="ARBA" id="ARBA00022679"/>
    </source>
</evidence>
<dbReference type="Proteomes" id="UP001304895">
    <property type="component" value="Unassembled WGS sequence"/>
</dbReference>
<sequence>MKHIILVGACYLDTILTVPHFPDEDSKLRATSLQVRRGGNCPNSLQVLAQLLSSGPQRLNEITLHLVSCLPDAQATATRTILESFGTSPDTTIDFNHCVYREGYDEPASSYIIRSASTGSRTIVNFNNLPEMTANEFEEIADAFARQGDACWWHFEGRIPETTLQCTRYLRQVMPGSTISVEVEKPNREGLVELAAEADVVFYSRSWAEPGICRPRGMFEGRGPVIKGVSAGALSLPGGAYIHHPANMSGDRISVVDTIGAGDTFLAGMLYGLHADAWSHETKLGFAVGLATKKVQQEGFAGLVP</sequence>
<dbReference type="Pfam" id="PF00294">
    <property type="entry name" value="PfkB"/>
    <property type="match status" value="1"/>
</dbReference>
<keyword evidence="1" id="KW-0808">Transferase</keyword>